<feature type="transmembrane region" description="Helical" evidence="1">
    <location>
        <begin position="64"/>
        <end position="82"/>
    </location>
</feature>
<dbReference type="OrthoDB" id="3268450at2759"/>
<keyword evidence="1" id="KW-1133">Transmembrane helix</keyword>
<feature type="transmembrane region" description="Helical" evidence="1">
    <location>
        <begin position="222"/>
        <end position="245"/>
    </location>
</feature>
<organism evidence="2 3">
    <name type="scientific">Panaeolus cyanescens</name>
    <dbReference type="NCBI Taxonomy" id="181874"/>
    <lineage>
        <taxon>Eukaryota</taxon>
        <taxon>Fungi</taxon>
        <taxon>Dikarya</taxon>
        <taxon>Basidiomycota</taxon>
        <taxon>Agaricomycotina</taxon>
        <taxon>Agaricomycetes</taxon>
        <taxon>Agaricomycetidae</taxon>
        <taxon>Agaricales</taxon>
        <taxon>Agaricineae</taxon>
        <taxon>Galeropsidaceae</taxon>
        <taxon>Panaeolus</taxon>
    </lineage>
</organism>
<evidence type="ECO:0000256" key="1">
    <source>
        <dbReference type="SAM" id="Phobius"/>
    </source>
</evidence>
<feature type="transmembrane region" description="Helical" evidence="1">
    <location>
        <begin position="567"/>
        <end position="588"/>
    </location>
</feature>
<accession>A0A409YJE5</accession>
<keyword evidence="1" id="KW-0812">Transmembrane</keyword>
<feature type="transmembrane region" description="Helical" evidence="1">
    <location>
        <begin position="175"/>
        <end position="193"/>
    </location>
</feature>
<proteinExistence type="predicted"/>
<feature type="transmembrane region" description="Helical" evidence="1">
    <location>
        <begin position="479"/>
        <end position="495"/>
    </location>
</feature>
<feature type="transmembrane region" description="Helical" evidence="1">
    <location>
        <begin position="447"/>
        <end position="467"/>
    </location>
</feature>
<keyword evidence="1" id="KW-0472">Membrane</keyword>
<dbReference type="EMBL" id="NHTK01001102">
    <property type="protein sequence ID" value="PPR03112.1"/>
    <property type="molecule type" value="Genomic_DNA"/>
</dbReference>
<dbReference type="Proteomes" id="UP000284842">
    <property type="component" value="Unassembled WGS sequence"/>
</dbReference>
<protein>
    <submittedName>
        <fullName evidence="2">Uncharacterized protein</fullName>
    </submittedName>
</protein>
<feature type="transmembrane region" description="Helical" evidence="1">
    <location>
        <begin position="266"/>
        <end position="288"/>
    </location>
</feature>
<feature type="transmembrane region" description="Helical" evidence="1">
    <location>
        <begin position="34"/>
        <end position="52"/>
    </location>
</feature>
<comment type="caution">
    <text evidence="2">The sequence shown here is derived from an EMBL/GenBank/DDBJ whole genome shotgun (WGS) entry which is preliminary data.</text>
</comment>
<dbReference type="AlphaFoldDB" id="A0A409YJE5"/>
<sequence>MPQAGAPIFPATDERAPQGNATIALKWYPKLTPYRLLTVLVGVGLGTLKAILVAQGRVLASVEVEWVIGTAVIIIFFILSTYDDDLLKDGSATMWFFDYDCMNMCWKLVALIGVEPPTYSTHERSSTNFSLQDGHSRATPLITNYRLLVSGVTIAFGMVKAGVSYGNKSNGATVLDWVNGVIITALLYIIGLYEQNPNKIFFVLFDRDDSATVVYAVKEGGIALWLLVHVSAPVFLIPHFSRIFAKLKAMFKPDFTDQHSIEYGLWIIKISGWILTIEVYALALYLSFDCLYTLPPPHHLMPQGGGSILPVTVTNEHALQGNATIATKWYPKLTPYRLLTVLVVVGLGTLKAILVARGRELASVEVEWVLGTVVVIIIFLLSGYEDDLRKDGSATLWFFDYDCMKICWKLVALIGVEPPIYSTHERPSMNLNLQASLSQATPVITNYRLLVSAITIVFGMAKAALAYGNKSNGASALDWIYGVIVTTSLYILGLYEQNPNEIFYVLFDRNDSATVVYAGKEGGVVLFLLALVSIPMIGVPYLSYIIPQVHANIKPDFTARGLLKDRLFLIALSSWIMTIEGIAFWMYLSLFPLILAGRIMKRYLKSPNGLKGGASLNSS</sequence>
<gene>
    <name evidence="2" type="ORF">CVT24_012415</name>
</gene>
<feature type="transmembrane region" description="Helical" evidence="1">
    <location>
        <begin position="145"/>
        <end position="163"/>
    </location>
</feature>
<keyword evidence="3" id="KW-1185">Reference proteome</keyword>
<evidence type="ECO:0000313" key="2">
    <source>
        <dbReference type="EMBL" id="PPR03112.1"/>
    </source>
</evidence>
<dbReference type="InParanoid" id="A0A409YJE5"/>
<reference evidence="2 3" key="1">
    <citation type="journal article" date="2018" name="Evol. Lett.">
        <title>Horizontal gene cluster transfer increased hallucinogenic mushroom diversity.</title>
        <authorList>
            <person name="Reynolds H.T."/>
            <person name="Vijayakumar V."/>
            <person name="Gluck-Thaler E."/>
            <person name="Korotkin H.B."/>
            <person name="Matheny P.B."/>
            <person name="Slot J.C."/>
        </authorList>
    </citation>
    <scope>NUCLEOTIDE SEQUENCE [LARGE SCALE GENOMIC DNA]</scope>
    <source>
        <strain evidence="2 3">2629</strain>
    </source>
</reference>
<feature type="transmembrane region" description="Helical" evidence="1">
    <location>
        <begin position="366"/>
        <end position="384"/>
    </location>
</feature>
<feature type="transmembrane region" description="Helical" evidence="1">
    <location>
        <begin position="524"/>
        <end position="546"/>
    </location>
</feature>
<name>A0A409YJE5_9AGAR</name>
<evidence type="ECO:0000313" key="3">
    <source>
        <dbReference type="Proteomes" id="UP000284842"/>
    </source>
</evidence>
<feature type="transmembrane region" description="Helical" evidence="1">
    <location>
        <begin position="336"/>
        <end position="354"/>
    </location>
</feature>